<dbReference type="Proteomes" id="UP001374579">
    <property type="component" value="Unassembled WGS sequence"/>
</dbReference>
<gene>
    <name evidence="1" type="ORF">V1264_018590</name>
</gene>
<name>A0AAN9BEM2_9CAEN</name>
<dbReference type="AlphaFoldDB" id="A0AAN9BEM2"/>
<keyword evidence="2" id="KW-1185">Reference proteome</keyword>
<protein>
    <submittedName>
        <fullName evidence="1">Uncharacterized protein</fullName>
    </submittedName>
</protein>
<sequence length="177" mass="19991">MASAVHEVKKDALVSGIKEINHCLQTLLSGANEAVKVSTEHFIDNEIAKLFGLATAYKNVLHTLKLQKKVDLDQVVEHHYRYQDVREVCDDWKELELQWDDLLKDVDKKLDRSGPDPLTKGQVMSLDEPFLCARTKRETTIRELFKNADSSGSGKGLPTQGSHPAKFLVLILLRHFA</sequence>
<evidence type="ECO:0000313" key="2">
    <source>
        <dbReference type="Proteomes" id="UP001374579"/>
    </source>
</evidence>
<reference evidence="1 2" key="1">
    <citation type="submission" date="2024-02" db="EMBL/GenBank/DDBJ databases">
        <title>Chromosome-scale genome assembly of the rough periwinkle Littorina saxatilis.</title>
        <authorList>
            <person name="De Jode A."/>
            <person name="Faria R."/>
            <person name="Formenti G."/>
            <person name="Sims Y."/>
            <person name="Smith T.P."/>
            <person name="Tracey A."/>
            <person name="Wood J.M.D."/>
            <person name="Zagrodzka Z.B."/>
            <person name="Johannesson K."/>
            <person name="Butlin R.K."/>
            <person name="Leder E.H."/>
        </authorList>
    </citation>
    <scope>NUCLEOTIDE SEQUENCE [LARGE SCALE GENOMIC DNA]</scope>
    <source>
        <strain evidence="1">Snail1</strain>
        <tissue evidence="1">Muscle</tissue>
    </source>
</reference>
<comment type="caution">
    <text evidence="1">The sequence shown here is derived from an EMBL/GenBank/DDBJ whole genome shotgun (WGS) entry which is preliminary data.</text>
</comment>
<proteinExistence type="predicted"/>
<accession>A0AAN9BEM2</accession>
<organism evidence="1 2">
    <name type="scientific">Littorina saxatilis</name>
    <dbReference type="NCBI Taxonomy" id="31220"/>
    <lineage>
        <taxon>Eukaryota</taxon>
        <taxon>Metazoa</taxon>
        <taxon>Spiralia</taxon>
        <taxon>Lophotrochozoa</taxon>
        <taxon>Mollusca</taxon>
        <taxon>Gastropoda</taxon>
        <taxon>Caenogastropoda</taxon>
        <taxon>Littorinimorpha</taxon>
        <taxon>Littorinoidea</taxon>
        <taxon>Littorinidae</taxon>
        <taxon>Littorina</taxon>
    </lineage>
</organism>
<evidence type="ECO:0000313" key="1">
    <source>
        <dbReference type="EMBL" id="KAK7103753.1"/>
    </source>
</evidence>
<dbReference type="EMBL" id="JBAMIC010000008">
    <property type="protein sequence ID" value="KAK7103753.1"/>
    <property type="molecule type" value="Genomic_DNA"/>
</dbReference>